<dbReference type="InterPro" id="IPR036397">
    <property type="entry name" value="RNaseH_sf"/>
</dbReference>
<dbReference type="AlphaFoldDB" id="A0AAV5M9M7"/>
<evidence type="ECO:0000313" key="5">
    <source>
        <dbReference type="Proteomes" id="UP001054252"/>
    </source>
</evidence>
<keyword evidence="5" id="KW-1185">Reference proteome</keyword>
<protein>
    <submittedName>
        <fullName evidence="4">Uncharacterized protein</fullName>
    </submittedName>
</protein>
<dbReference type="InterPro" id="IPR001584">
    <property type="entry name" value="Integrase_cat-core"/>
</dbReference>
<dbReference type="GO" id="GO:0004523">
    <property type="term" value="F:RNA-DNA hybrid ribonuclease activity"/>
    <property type="evidence" value="ECO:0007669"/>
    <property type="project" value="InterPro"/>
</dbReference>
<feature type="compositionally biased region" description="Basic and acidic residues" evidence="1">
    <location>
        <begin position="75"/>
        <end position="108"/>
    </location>
</feature>
<organism evidence="4 5">
    <name type="scientific">Rubroshorea leprosula</name>
    <dbReference type="NCBI Taxonomy" id="152421"/>
    <lineage>
        <taxon>Eukaryota</taxon>
        <taxon>Viridiplantae</taxon>
        <taxon>Streptophyta</taxon>
        <taxon>Embryophyta</taxon>
        <taxon>Tracheophyta</taxon>
        <taxon>Spermatophyta</taxon>
        <taxon>Magnoliopsida</taxon>
        <taxon>eudicotyledons</taxon>
        <taxon>Gunneridae</taxon>
        <taxon>Pentapetalae</taxon>
        <taxon>rosids</taxon>
        <taxon>malvids</taxon>
        <taxon>Malvales</taxon>
        <taxon>Dipterocarpaceae</taxon>
        <taxon>Rubroshorea</taxon>
    </lineage>
</organism>
<dbReference type="Gene3D" id="3.30.420.10">
    <property type="entry name" value="Ribonuclease H-like superfamily/Ribonuclease H"/>
    <property type="match status" value="2"/>
</dbReference>
<dbReference type="InterPro" id="IPR043502">
    <property type="entry name" value="DNA/RNA_pol_sf"/>
</dbReference>
<sequence length="940" mass="105497">MQVHQKQGESLRDYMQRFNKSTLDIDNVPDTICLSALLHGLKPGRFLDNLLGNPPKSWNEVNDKSASFILSEDFQSSKRRADDKQGKEPRQPDGRDEKKKQKVGEQRGKLSSYPKYDSYIPLSSLRPECSRSQGICSPSNDDYKRADGELDVMMPHADPFVATVHIGNHNVNKVFIDIGSSPDILYWSCFQKMQLNPSSLQKYERPIYGFDNQPVPVEGVITLPIYVGSEPCFRMASVSFLVVKMESAFNAILERATPYELKAVISQPHLCIKFPTPQGVGVLKGNQKMARACYQDTFKKVKLAAAPRGFSGSHRPTQSDQQTMSISNIEHRPKVTSKRAEDHIDDLNETFQNLRRVQMKLNPLKYTFAVESGKFLGYVVSKKGIGVNPEKVQAAQQMEPPKTVKDVQRLIGRVAALHRAPVYLVWVLYMDGATNIEGSGAGAVLVGPDGFKSEHALRFKFQTINNVAEYEALIYGLKLAFELKVQSIKIFSDSQLVVGQVNDSYEIRDPQLGRYASVINRLKSGFASFQIDKIPRADNQRADELSKLASSQDINPQRSTIVEVLDTSSYTNFTIECHLLSTDPSSSSWTTPLIEYLQSGELPEDPSTTKLIKRKAAHFTSLDNQLYKRAASMPLLRCLTPYEAKYAVREVHEGVCGTHIGVNLLGPFVKGEGGCTYLVVAVDYFTKWIEAKPLSTTTEKKIEEFLFNSILCRFGIPKLIIADNGPQFRAAALRSFCNDYGIELALTSVYTPQSNGQAESANKIILRGLKTRVLAAHSNWVDELNKVLWSCRTTPSSAIGKTPFSLAYEAEVVTLVEVGLPSNRASRHDDPSNELLLKENLDLVEEVREMSRIRNMSHQGRVARFYNKRVQARQFQVGDLVLRNAGLTTAFSHMGKLAPNWEGPYMVIFIKQPGSYQLADLQGRHLPFIWNIHNLRKFYS</sequence>
<reference evidence="4 5" key="1">
    <citation type="journal article" date="2021" name="Commun. Biol.">
        <title>The genome of Shorea leprosula (Dipterocarpaceae) highlights the ecological relevance of drought in aseasonal tropical rainforests.</title>
        <authorList>
            <person name="Ng K.K.S."/>
            <person name="Kobayashi M.J."/>
            <person name="Fawcett J.A."/>
            <person name="Hatakeyama M."/>
            <person name="Paape T."/>
            <person name="Ng C.H."/>
            <person name="Ang C.C."/>
            <person name="Tnah L.H."/>
            <person name="Lee C.T."/>
            <person name="Nishiyama T."/>
            <person name="Sese J."/>
            <person name="O'Brien M.J."/>
            <person name="Copetti D."/>
            <person name="Mohd Noor M.I."/>
            <person name="Ong R.C."/>
            <person name="Putra M."/>
            <person name="Sireger I.Z."/>
            <person name="Indrioko S."/>
            <person name="Kosugi Y."/>
            <person name="Izuno A."/>
            <person name="Isagi Y."/>
            <person name="Lee S.L."/>
            <person name="Shimizu K.K."/>
        </authorList>
    </citation>
    <scope>NUCLEOTIDE SEQUENCE [LARGE SCALE GENOMIC DNA]</scope>
    <source>
        <strain evidence="4">214</strain>
    </source>
</reference>
<dbReference type="GO" id="GO:0003676">
    <property type="term" value="F:nucleic acid binding"/>
    <property type="evidence" value="ECO:0007669"/>
    <property type="project" value="InterPro"/>
</dbReference>
<feature type="region of interest" description="Disordered" evidence="1">
    <location>
        <begin position="72"/>
        <end position="118"/>
    </location>
</feature>
<dbReference type="InterPro" id="IPR012337">
    <property type="entry name" value="RNaseH-like_sf"/>
</dbReference>
<dbReference type="InterPro" id="IPR021109">
    <property type="entry name" value="Peptidase_aspartic_dom_sf"/>
</dbReference>
<dbReference type="CDD" id="cd00303">
    <property type="entry name" value="retropepsin_like"/>
    <property type="match status" value="1"/>
</dbReference>
<evidence type="ECO:0000259" key="2">
    <source>
        <dbReference type="PROSITE" id="PS50879"/>
    </source>
</evidence>
<feature type="compositionally biased region" description="Polar residues" evidence="1">
    <location>
        <begin position="314"/>
        <end position="327"/>
    </location>
</feature>
<dbReference type="Proteomes" id="UP001054252">
    <property type="component" value="Unassembled WGS sequence"/>
</dbReference>
<dbReference type="Pfam" id="PF00665">
    <property type="entry name" value="rve"/>
    <property type="match status" value="1"/>
</dbReference>
<dbReference type="Pfam" id="PF13456">
    <property type="entry name" value="RVT_3"/>
    <property type="match status" value="1"/>
</dbReference>
<feature type="domain" description="Integrase catalytic" evidence="3">
    <location>
        <begin position="637"/>
        <end position="811"/>
    </location>
</feature>
<gene>
    <name evidence="4" type="ORF">SLEP1_g53483</name>
</gene>
<dbReference type="SUPFAM" id="SSF56672">
    <property type="entry name" value="DNA/RNA polymerases"/>
    <property type="match status" value="1"/>
</dbReference>
<dbReference type="EMBL" id="BPVZ01000209">
    <property type="protein sequence ID" value="GKV46501.1"/>
    <property type="molecule type" value="Genomic_DNA"/>
</dbReference>
<dbReference type="PROSITE" id="PS50879">
    <property type="entry name" value="RNASE_H_1"/>
    <property type="match status" value="1"/>
</dbReference>
<evidence type="ECO:0000259" key="3">
    <source>
        <dbReference type="PROSITE" id="PS50994"/>
    </source>
</evidence>
<dbReference type="InterPro" id="IPR043128">
    <property type="entry name" value="Rev_trsase/Diguanyl_cyclase"/>
</dbReference>
<dbReference type="GO" id="GO:0015074">
    <property type="term" value="P:DNA integration"/>
    <property type="evidence" value="ECO:0007669"/>
    <property type="project" value="InterPro"/>
</dbReference>
<dbReference type="PANTHER" id="PTHR48475:SF2">
    <property type="entry name" value="RIBONUCLEASE H"/>
    <property type="match status" value="1"/>
</dbReference>
<feature type="domain" description="RNase H type-1" evidence="2">
    <location>
        <begin position="422"/>
        <end position="551"/>
    </location>
</feature>
<evidence type="ECO:0000256" key="1">
    <source>
        <dbReference type="SAM" id="MobiDB-lite"/>
    </source>
</evidence>
<name>A0AAV5M9M7_9ROSI</name>
<dbReference type="PROSITE" id="PS50994">
    <property type="entry name" value="INTEGRASE"/>
    <property type="match status" value="1"/>
</dbReference>
<dbReference type="Gene3D" id="2.40.70.10">
    <property type="entry name" value="Acid Proteases"/>
    <property type="match status" value="1"/>
</dbReference>
<dbReference type="InterPro" id="IPR002156">
    <property type="entry name" value="RNaseH_domain"/>
</dbReference>
<dbReference type="PANTHER" id="PTHR48475">
    <property type="entry name" value="RIBONUCLEASE H"/>
    <property type="match status" value="1"/>
</dbReference>
<dbReference type="SUPFAM" id="SSF53098">
    <property type="entry name" value="Ribonuclease H-like"/>
    <property type="match status" value="1"/>
</dbReference>
<accession>A0AAV5M9M7</accession>
<evidence type="ECO:0000313" key="4">
    <source>
        <dbReference type="EMBL" id="GKV46501.1"/>
    </source>
</evidence>
<feature type="region of interest" description="Disordered" evidence="1">
    <location>
        <begin position="308"/>
        <end position="327"/>
    </location>
</feature>
<proteinExistence type="predicted"/>
<comment type="caution">
    <text evidence="4">The sequence shown here is derived from an EMBL/GenBank/DDBJ whole genome shotgun (WGS) entry which is preliminary data.</text>
</comment>
<dbReference type="Gene3D" id="3.30.70.270">
    <property type="match status" value="1"/>
</dbReference>
<dbReference type="CDD" id="cd09279">
    <property type="entry name" value="RNase_HI_like"/>
    <property type="match status" value="1"/>
</dbReference>